<dbReference type="InParanoid" id="A0A194X857"/>
<dbReference type="EMBL" id="KQ947416">
    <property type="protein sequence ID" value="KUJ16351.1"/>
    <property type="molecule type" value="Genomic_DNA"/>
</dbReference>
<proteinExistence type="predicted"/>
<feature type="region of interest" description="Disordered" evidence="1">
    <location>
        <begin position="733"/>
        <end position="848"/>
    </location>
</feature>
<evidence type="ECO:0000313" key="3">
    <source>
        <dbReference type="Proteomes" id="UP000070700"/>
    </source>
</evidence>
<feature type="compositionally biased region" description="Polar residues" evidence="1">
    <location>
        <begin position="1"/>
        <end position="10"/>
    </location>
</feature>
<feature type="compositionally biased region" description="Polar residues" evidence="1">
    <location>
        <begin position="219"/>
        <end position="229"/>
    </location>
</feature>
<feature type="compositionally biased region" description="Basic and acidic residues" evidence="1">
    <location>
        <begin position="81"/>
        <end position="92"/>
    </location>
</feature>
<feature type="compositionally biased region" description="Basic and acidic residues" evidence="1">
    <location>
        <begin position="146"/>
        <end position="161"/>
    </location>
</feature>
<feature type="region of interest" description="Disordered" evidence="1">
    <location>
        <begin position="266"/>
        <end position="465"/>
    </location>
</feature>
<feature type="compositionally biased region" description="Basic residues" evidence="1">
    <location>
        <begin position="411"/>
        <end position="428"/>
    </location>
</feature>
<feature type="compositionally biased region" description="Basic residues" evidence="1">
    <location>
        <begin position="340"/>
        <end position="349"/>
    </location>
</feature>
<dbReference type="Proteomes" id="UP000070700">
    <property type="component" value="Unassembled WGS sequence"/>
</dbReference>
<feature type="compositionally biased region" description="Polar residues" evidence="1">
    <location>
        <begin position="95"/>
        <end position="128"/>
    </location>
</feature>
<protein>
    <submittedName>
        <fullName evidence="2">Uncharacterized protein</fullName>
    </submittedName>
</protein>
<dbReference type="KEGG" id="psco:LY89DRAFT_80611"/>
<feature type="region of interest" description="Disordered" evidence="1">
    <location>
        <begin position="71"/>
        <end position="230"/>
    </location>
</feature>
<dbReference type="AlphaFoldDB" id="A0A194X857"/>
<dbReference type="GeneID" id="28833151"/>
<feature type="region of interest" description="Disordered" evidence="1">
    <location>
        <begin position="503"/>
        <end position="527"/>
    </location>
</feature>
<feature type="compositionally biased region" description="Basic and acidic residues" evidence="1">
    <location>
        <begin position="14"/>
        <end position="29"/>
    </location>
</feature>
<feature type="compositionally biased region" description="Acidic residues" evidence="1">
    <location>
        <begin position="735"/>
        <end position="750"/>
    </location>
</feature>
<dbReference type="RefSeq" id="XP_018070706.1">
    <property type="nucleotide sequence ID" value="XM_018223425.1"/>
</dbReference>
<keyword evidence="3" id="KW-1185">Reference proteome</keyword>
<feature type="compositionally biased region" description="Polar residues" evidence="1">
    <location>
        <begin position="799"/>
        <end position="821"/>
    </location>
</feature>
<organism evidence="2 3">
    <name type="scientific">Mollisia scopiformis</name>
    <name type="common">Conifer needle endophyte fungus</name>
    <name type="synonym">Phialocephala scopiformis</name>
    <dbReference type="NCBI Taxonomy" id="149040"/>
    <lineage>
        <taxon>Eukaryota</taxon>
        <taxon>Fungi</taxon>
        <taxon>Dikarya</taxon>
        <taxon>Ascomycota</taxon>
        <taxon>Pezizomycotina</taxon>
        <taxon>Leotiomycetes</taxon>
        <taxon>Helotiales</taxon>
        <taxon>Mollisiaceae</taxon>
        <taxon>Mollisia</taxon>
    </lineage>
</organism>
<name>A0A194X857_MOLSC</name>
<evidence type="ECO:0000313" key="2">
    <source>
        <dbReference type="EMBL" id="KUJ16351.1"/>
    </source>
</evidence>
<feature type="compositionally biased region" description="Polar residues" evidence="1">
    <location>
        <begin position="167"/>
        <end position="180"/>
    </location>
</feature>
<evidence type="ECO:0000256" key="1">
    <source>
        <dbReference type="SAM" id="MobiDB-lite"/>
    </source>
</evidence>
<reference evidence="2 3" key="1">
    <citation type="submission" date="2015-10" db="EMBL/GenBank/DDBJ databases">
        <title>Full genome of DAOMC 229536 Phialocephala scopiformis, a fungal endophyte of spruce producing the potent anti-insectan compound rugulosin.</title>
        <authorList>
            <consortium name="DOE Joint Genome Institute"/>
            <person name="Walker A.K."/>
            <person name="Frasz S.L."/>
            <person name="Seifert K.A."/>
            <person name="Miller J.D."/>
            <person name="Mondo S.J."/>
            <person name="Labutti K."/>
            <person name="Lipzen A."/>
            <person name="Dockter R."/>
            <person name="Kennedy M."/>
            <person name="Grigoriev I.V."/>
            <person name="Spatafora J.W."/>
        </authorList>
    </citation>
    <scope>NUCLEOTIDE SEQUENCE [LARGE SCALE GENOMIC DNA]</scope>
    <source>
        <strain evidence="2 3">CBS 120377</strain>
    </source>
</reference>
<accession>A0A194X857</accession>
<feature type="compositionally biased region" description="Acidic residues" evidence="1">
    <location>
        <begin position="770"/>
        <end position="780"/>
    </location>
</feature>
<sequence>MDPVTPTSLVRPQESSHRRPLTAEEEAKKASVARIYQPRRPTPNFKLKRQAKLQNEVVSLHVTKSTLLQPEGKVGGVSRTNDAERVVDESRPRNTHQSQLTQARSQLQTPLSKVESSSGAKISFTSAVADSPRVSNEPLHHYQWTGRREAQKTRDIYRLPEDDPSDEQTLFQEPRTSSFRYPSEDPAFAPSSLAGETLEQCLRRRHDTSSAPIDEPQHRNTSPASTNFAEQGDDVVGIEGAEPNIDSENELDDVDVMLLGLDLAEDHVPGPSVLSLSSTKRPRATPREETPNFHQMQNDGEHESEQETETPLLKRRKRSNRRKRVQERHSEILKALTSRRQAKSARKLFQKTSAPRKSQASKKLRRLPVGELVTISQQLDESDLDFPDSPPLEVSQDPVSQLSEDESESGHHRKHIVKSKITKRRHKGLGLIDTSQFRLPKPLSPRSRSDYLRTPSYSDGFEGREATPIGRTMPIRRPAYRKEAVHRIAVRLSELTLVTEKPSLPSKSTRSHYRKKNELQSAVHSQAQPDIVNAQIEVQASTPLAKDESIALEPQSQQATGQENFWPQIEPEEAIEVITEEQLEKAIEEEEELEREYEGALQPSIEGKEDDQTIVADQHLPGGTLNNLPNENLPNLILPELVTPGVCSNYEPTSAQYASTTSPLKRKLQNEVLDTTRIKASTMPIIHTVAEKRHKVAHSQFDHTISTPKTLKQAKADMEAMYELSMVSLRKYQVSDDDGSRDDSECDELEGDGRRHRSDGSPWTASDVEHENENEEEEPASQEIGPTMVIKQESDLSPVESTPSLPTLTEESSTPSRSLNALTRKASAGMGTLPASASRRTMSMPWKPPFKNAWKMHERAEA</sequence>
<feature type="region of interest" description="Disordered" evidence="1">
    <location>
        <begin position="1"/>
        <end position="31"/>
    </location>
</feature>
<dbReference type="OrthoDB" id="3565484at2759"/>
<feature type="compositionally biased region" description="Basic residues" evidence="1">
    <location>
        <begin position="313"/>
        <end position="326"/>
    </location>
</feature>
<gene>
    <name evidence="2" type="ORF">LY89DRAFT_80611</name>
</gene>